<dbReference type="EMBL" id="OBMT01000038">
    <property type="protein sequence ID" value="SOC23190.1"/>
    <property type="molecule type" value="Genomic_DNA"/>
</dbReference>
<organism evidence="3 4">
    <name type="scientific">Rhodobacter maris</name>
    <dbReference type="NCBI Taxonomy" id="446682"/>
    <lineage>
        <taxon>Bacteria</taxon>
        <taxon>Pseudomonadati</taxon>
        <taxon>Pseudomonadota</taxon>
        <taxon>Alphaproteobacteria</taxon>
        <taxon>Rhodobacterales</taxon>
        <taxon>Rhodobacter group</taxon>
        <taxon>Rhodobacter</taxon>
    </lineage>
</organism>
<dbReference type="SUPFAM" id="SSF56563">
    <property type="entry name" value="Major capsid protein gp5"/>
    <property type="match status" value="1"/>
</dbReference>
<reference evidence="4" key="1">
    <citation type="submission" date="2017-08" db="EMBL/GenBank/DDBJ databases">
        <authorList>
            <person name="Varghese N."/>
            <person name="Submissions S."/>
        </authorList>
    </citation>
    <scope>NUCLEOTIDE SEQUENCE [LARGE SCALE GENOMIC DNA]</scope>
    <source>
        <strain evidence="4">JA276</strain>
    </source>
</reference>
<feature type="domain" description="Phage capsid-like C-terminal" evidence="2">
    <location>
        <begin position="1"/>
        <end position="66"/>
    </location>
</feature>
<dbReference type="RefSeq" id="WP_097071577.1">
    <property type="nucleotide sequence ID" value="NZ_OBMT01000038.1"/>
</dbReference>
<evidence type="ECO:0000313" key="4">
    <source>
        <dbReference type="Proteomes" id="UP000219111"/>
    </source>
</evidence>
<dbReference type="Pfam" id="PF05065">
    <property type="entry name" value="Phage_capsid"/>
    <property type="match status" value="1"/>
</dbReference>
<evidence type="ECO:0000256" key="1">
    <source>
        <dbReference type="ARBA" id="ARBA00004328"/>
    </source>
</evidence>
<feature type="non-terminal residue" evidence="3">
    <location>
        <position position="1"/>
    </location>
</feature>
<proteinExistence type="predicted"/>
<dbReference type="OrthoDB" id="9786516at2"/>
<gene>
    <name evidence="3" type="ORF">SAMN05877831_1388</name>
</gene>
<accession>A0A285TQ35</accession>
<dbReference type="Proteomes" id="UP000219111">
    <property type="component" value="Unassembled WGS sequence"/>
</dbReference>
<keyword evidence="4" id="KW-1185">Reference proteome</keyword>
<name>A0A285TQ35_9RHOB</name>
<dbReference type="InterPro" id="IPR054612">
    <property type="entry name" value="Phage_capsid-like_C"/>
</dbReference>
<evidence type="ECO:0000313" key="3">
    <source>
        <dbReference type="EMBL" id="SOC23190.1"/>
    </source>
</evidence>
<protein>
    <submittedName>
        <fullName evidence="3">HK97 family phage major capsid protein</fullName>
    </submittedName>
</protein>
<dbReference type="NCBIfam" id="TIGR01554">
    <property type="entry name" value="major_cap_HK97"/>
    <property type="match status" value="1"/>
</dbReference>
<dbReference type="AlphaFoldDB" id="A0A285TQ35"/>
<sequence length="69" mass="7253">DMDDATAGKTPIVFGDFASGYTIADHTGFSIMRDDYTGAANGIVKLHARRRVGGRVTLGEALAKLKLAA</sequence>
<evidence type="ECO:0000259" key="2">
    <source>
        <dbReference type="Pfam" id="PF05065"/>
    </source>
</evidence>
<comment type="subcellular location">
    <subcellularLocation>
        <location evidence="1">Virion</location>
    </subcellularLocation>
</comment>
<dbReference type="InterPro" id="IPR024455">
    <property type="entry name" value="Phage_capsid"/>
</dbReference>